<evidence type="ECO:0000256" key="1">
    <source>
        <dbReference type="ARBA" id="ARBA00004651"/>
    </source>
</evidence>
<feature type="transmembrane region" description="Helical" evidence="7">
    <location>
        <begin position="32"/>
        <end position="56"/>
    </location>
</feature>
<dbReference type="InterPro" id="IPR032816">
    <property type="entry name" value="VTT_dom"/>
</dbReference>
<evidence type="ECO:0000313" key="9">
    <source>
        <dbReference type="EMBL" id="PLR21087.1"/>
    </source>
</evidence>
<feature type="transmembrane region" description="Helical" evidence="7">
    <location>
        <begin position="148"/>
        <end position="166"/>
    </location>
</feature>
<dbReference type="Pfam" id="PF09335">
    <property type="entry name" value="VTT_dom"/>
    <property type="match status" value="1"/>
</dbReference>
<evidence type="ECO:0000313" key="10">
    <source>
        <dbReference type="Proteomes" id="UP000234479"/>
    </source>
</evidence>
<organism evidence="9 10">
    <name type="scientific">Caulobacter zeae</name>
    <dbReference type="NCBI Taxonomy" id="2055137"/>
    <lineage>
        <taxon>Bacteria</taxon>
        <taxon>Pseudomonadati</taxon>
        <taxon>Pseudomonadota</taxon>
        <taxon>Alphaproteobacteria</taxon>
        <taxon>Caulobacterales</taxon>
        <taxon>Caulobacteraceae</taxon>
        <taxon>Caulobacter</taxon>
    </lineage>
</organism>
<keyword evidence="3 7" id="KW-1003">Cell membrane</keyword>
<comment type="similarity">
    <text evidence="2 7">Belongs to the DedA family.</text>
</comment>
<feature type="domain" description="VTT" evidence="8">
    <location>
        <begin position="39"/>
        <end position="163"/>
    </location>
</feature>
<dbReference type="GO" id="GO:0005886">
    <property type="term" value="C:plasma membrane"/>
    <property type="evidence" value="ECO:0007669"/>
    <property type="project" value="UniProtKB-SubCell"/>
</dbReference>
<proteinExistence type="inferred from homology"/>
<evidence type="ECO:0000256" key="3">
    <source>
        <dbReference type="ARBA" id="ARBA00022475"/>
    </source>
</evidence>
<evidence type="ECO:0000256" key="4">
    <source>
        <dbReference type="ARBA" id="ARBA00022692"/>
    </source>
</evidence>
<evidence type="ECO:0000256" key="5">
    <source>
        <dbReference type="ARBA" id="ARBA00022989"/>
    </source>
</evidence>
<feature type="transmembrane region" description="Helical" evidence="7">
    <location>
        <begin position="111"/>
        <end position="136"/>
    </location>
</feature>
<keyword evidence="6 7" id="KW-0472">Membrane</keyword>
<feature type="transmembrane region" description="Helical" evidence="7">
    <location>
        <begin position="178"/>
        <end position="199"/>
    </location>
</feature>
<name>A0A2N5D4T3_9CAUL</name>
<dbReference type="Proteomes" id="UP000234479">
    <property type="component" value="Unassembled WGS sequence"/>
</dbReference>
<keyword evidence="5 7" id="KW-1133">Transmembrane helix</keyword>
<comment type="subcellular location">
    <subcellularLocation>
        <location evidence="1 7">Cell membrane</location>
        <topology evidence="1 7">Multi-pass membrane protein</topology>
    </subcellularLocation>
</comment>
<gene>
    <name evidence="9" type="ORF">SGCZBJ_21045</name>
</gene>
<keyword evidence="4 7" id="KW-0812">Transmembrane</keyword>
<dbReference type="InterPro" id="IPR032818">
    <property type="entry name" value="DedA-like"/>
</dbReference>
<dbReference type="PANTHER" id="PTHR30353:SF15">
    <property type="entry name" value="INNER MEMBRANE PROTEIN YABI"/>
    <property type="match status" value="1"/>
</dbReference>
<dbReference type="EMBL" id="PJRS01000043">
    <property type="protein sequence ID" value="PLR21087.1"/>
    <property type="molecule type" value="Genomic_DNA"/>
</dbReference>
<keyword evidence="10" id="KW-1185">Reference proteome</keyword>
<evidence type="ECO:0000256" key="2">
    <source>
        <dbReference type="ARBA" id="ARBA00010792"/>
    </source>
</evidence>
<evidence type="ECO:0000256" key="6">
    <source>
        <dbReference type="ARBA" id="ARBA00023136"/>
    </source>
</evidence>
<dbReference type="RefSeq" id="WP_101719888.1">
    <property type="nucleotide sequence ID" value="NZ_PJRS01000043.1"/>
</dbReference>
<protein>
    <submittedName>
        <fullName evidence="9">DedA family protein</fullName>
    </submittedName>
</protein>
<feature type="transmembrane region" description="Helical" evidence="7">
    <location>
        <begin position="62"/>
        <end position="81"/>
    </location>
</feature>
<comment type="caution">
    <text evidence="9">The sequence shown here is derived from an EMBL/GenBank/DDBJ whole genome shotgun (WGS) entry which is preliminary data.</text>
</comment>
<accession>A0A2N5D4T3</accession>
<dbReference type="PANTHER" id="PTHR30353">
    <property type="entry name" value="INNER MEMBRANE PROTEIN DEDA-RELATED"/>
    <property type="match status" value="1"/>
</dbReference>
<evidence type="ECO:0000256" key="7">
    <source>
        <dbReference type="RuleBase" id="RU367016"/>
    </source>
</evidence>
<reference evidence="9 10" key="1">
    <citation type="submission" date="2017-12" db="EMBL/GenBank/DDBJ databases">
        <title>The genome sequence of Caulobacter sp. 410.</title>
        <authorList>
            <person name="Gao J."/>
            <person name="Mao X."/>
            <person name="Sun J."/>
        </authorList>
    </citation>
    <scope>NUCLEOTIDE SEQUENCE [LARGE SCALE GENOMIC DNA]</scope>
    <source>
        <strain evidence="9 10">410</strain>
    </source>
</reference>
<evidence type="ECO:0000259" key="8">
    <source>
        <dbReference type="Pfam" id="PF09335"/>
    </source>
</evidence>
<dbReference type="AlphaFoldDB" id="A0A2N5D4T3"/>
<sequence>MDNLLQSVAAFVTEHQSWAGLILGALTFAESLVLIGAFVPATALMLLAGTLIGGGVLDPFEVLAWCTIGAVLGDAVSYALGRRLGPRVLRIPAFRDHRRTIARTRLFNRRFGVASIFIGRFFGPLRAFVPIMAGILQMKWWTFQTANVLSAVVWIASLLAPGYLAARSLSGVSLELGLAIAAGVALTVLGAFLGLRFAASRRSIAAAKAKAASAAAESIAPIVELKPKRA</sequence>
<dbReference type="OrthoDB" id="9801622at2"/>